<reference evidence="2" key="1">
    <citation type="submission" date="2018-01" db="EMBL/GenBank/DDBJ databases">
        <title>An insight into the sialome of Amazonian anophelines.</title>
        <authorList>
            <person name="Ribeiro J.M."/>
            <person name="Scarpassa V."/>
            <person name="Calvo E."/>
        </authorList>
    </citation>
    <scope>NUCLEOTIDE SEQUENCE</scope>
</reference>
<name>A0A2M4DJZ5_ANODA</name>
<accession>A0A2M4DJZ5</accession>
<dbReference type="AlphaFoldDB" id="A0A2M4DJZ5"/>
<proteinExistence type="predicted"/>
<evidence type="ECO:0000256" key="1">
    <source>
        <dbReference type="SAM" id="SignalP"/>
    </source>
</evidence>
<sequence length="80" mass="7954">MWVFLFFVSGFVCTTCSSTTGIMSASPPAVTVATTGPSSISIVELAAIVLHSSVSISSSTAAATGATVANEPGVVAIECR</sequence>
<dbReference type="EMBL" id="GGFL01013681">
    <property type="protein sequence ID" value="MBW77859.1"/>
    <property type="molecule type" value="Transcribed_RNA"/>
</dbReference>
<protein>
    <submittedName>
        <fullName evidence="2">Putative secreted protein</fullName>
    </submittedName>
</protein>
<feature type="signal peptide" evidence="1">
    <location>
        <begin position="1"/>
        <end position="18"/>
    </location>
</feature>
<evidence type="ECO:0000313" key="2">
    <source>
        <dbReference type="EMBL" id="MBW77859.1"/>
    </source>
</evidence>
<feature type="chain" id="PRO_5014676083" evidence="1">
    <location>
        <begin position="19"/>
        <end position="80"/>
    </location>
</feature>
<keyword evidence="1" id="KW-0732">Signal</keyword>
<organism evidence="2">
    <name type="scientific">Anopheles darlingi</name>
    <name type="common">Mosquito</name>
    <dbReference type="NCBI Taxonomy" id="43151"/>
    <lineage>
        <taxon>Eukaryota</taxon>
        <taxon>Metazoa</taxon>
        <taxon>Ecdysozoa</taxon>
        <taxon>Arthropoda</taxon>
        <taxon>Hexapoda</taxon>
        <taxon>Insecta</taxon>
        <taxon>Pterygota</taxon>
        <taxon>Neoptera</taxon>
        <taxon>Endopterygota</taxon>
        <taxon>Diptera</taxon>
        <taxon>Nematocera</taxon>
        <taxon>Culicoidea</taxon>
        <taxon>Culicidae</taxon>
        <taxon>Anophelinae</taxon>
        <taxon>Anopheles</taxon>
    </lineage>
</organism>